<evidence type="ECO:0000256" key="2">
    <source>
        <dbReference type="ARBA" id="ARBA00022723"/>
    </source>
</evidence>
<keyword evidence="4" id="KW-0862">Zinc</keyword>
<dbReference type="Proteomes" id="UP000243519">
    <property type="component" value="Unassembled WGS sequence"/>
</dbReference>
<evidence type="ECO:0000256" key="3">
    <source>
        <dbReference type="ARBA" id="ARBA00022771"/>
    </source>
</evidence>
<keyword evidence="9" id="KW-1185">Reference proteome</keyword>
<evidence type="ECO:0000259" key="7">
    <source>
        <dbReference type="Pfam" id="PF05699"/>
    </source>
</evidence>
<feature type="region of interest" description="Disordered" evidence="6">
    <location>
        <begin position="861"/>
        <end position="906"/>
    </location>
</feature>
<sequence length="906" mass="103328">MMYATFCYLFSQRPHPTTAIEMSNTPSSSRIEVVVPPPPPDISSFSSTRTFHTEAMSDSDPYGPQNIATEEPTVIPGTPNEQAGTDSEHEATETNHLVTRGIRTEWDPSLNLTIVTIRRTTQRIIMLSGPLQQGTREAFYHWWRNTTWNEEYPQCYFRTTGRSSHVWQLFTEGAEFPCGTPVIKCNSCATTFSHTAMPRSIGTSSLVRHLRASPLCRGPTPRVKTITEAFASQTEFMYTPERLKEYTLEFILDRCLPFALVNSPSFQRLLRLAAGNASLPIPSRHQLTSFLTEKVETSISEQLTKIPPGAMVSLALDCWTSPSTHSFMAIVLYYIDKDWEVRELLLEFAPLTGTHTGDRLAKVVFDVLVHHNLVNRVLSVTADNASNNRTLCSGLMSYIRTHGADQPGYNPGLASILSIEEHIPCILHIVNLVAKVILKSIRAEPSNDEEITTWNPSGLRVRSNAGLPCSLEKIRNLSVFITTSSKRLDLFKELQASREGGPLLPRHDCQTRWNSTLHMLARAMELRDTFTLFIQRWLDDDLSHLRIQVEEWSQLEYLFELLVPFYVVTLGVSKAADPSVNLIYDIYEYLYDHLDASIKKLKSKRVPWKVTLYTGIRAAREKLSTYYAQTNKAQGYLYAMATILDPKSKLQTFNKASWREEAEDLGDGSPEADIDWAQEYRQCFEDIFSYYRVQYPDIVVPEHTRHRTLFEHLRDKGFASKKQKDLQGKSREAIVFSEVAEYLGEGTVQDISILEYWKVNSKRFPILSMMARDILAVPPSTVGVERLFNIARDVNYFRRARLNPRTVRAIMVELASNRLDRDRLVANDPSEAEDSSPMASLRHIQRLDQVMEPTIMEFSNREYISDTEDPLPRRQSTAPINEEEENGYEPTPSSARARRRSKRVLI</sequence>
<evidence type="ECO:0000256" key="4">
    <source>
        <dbReference type="ARBA" id="ARBA00022833"/>
    </source>
</evidence>
<feature type="compositionally biased region" description="Basic residues" evidence="6">
    <location>
        <begin position="896"/>
        <end position="906"/>
    </location>
</feature>
<evidence type="ECO:0000256" key="5">
    <source>
        <dbReference type="ARBA" id="ARBA00023242"/>
    </source>
</evidence>
<evidence type="ECO:0000256" key="1">
    <source>
        <dbReference type="ARBA" id="ARBA00004123"/>
    </source>
</evidence>
<dbReference type="GO" id="GO:0008270">
    <property type="term" value="F:zinc ion binding"/>
    <property type="evidence" value="ECO:0007669"/>
    <property type="project" value="UniProtKB-KW"/>
</dbReference>
<keyword evidence="2" id="KW-0479">Metal-binding</keyword>
<dbReference type="SUPFAM" id="SSF53098">
    <property type="entry name" value="Ribonuclease H-like"/>
    <property type="match status" value="1"/>
</dbReference>
<gene>
    <name evidence="8" type="ORF">A7D00_7370</name>
</gene>
<keyword evidence="5" id="KW-0539">Nucleus</keyword>
<reference evidence="8 9" key="1">
    <citation type="submission" date="2016-05" db="EMBL/GenBank/DDBJ databases">
        <title>Genome sequencing of Trichophyton violaceum CMCC(F)T3l isolated from hair.</title>
        <authorList>
            <person name="Zhan P."/>
            <person name="Tao Y."/>
            <person name="Liu W."/>
        </authorList>
    </citation>
    <scope>NUCLEOTIDE SEQUENCE [LARGE SCALE GENOMIC DNA]</scope>
    <source>
        <strain evidence="9">CMCC(F)T3l</strain>
    </source>
</reference>
<feature type="region of interest" description="Disordered" evidence="6">
    <location>
        <begin position="54"/>
        <end position="91"/>
    </location>
</feature>
<accession>A0A178F886</accession>
<protein>
    <recommendedName>
        <fullName evidence="7">HAT C-terminal dimerisation domain-containing protein</fullName>
    </recommendedName>
</protein>
<feature type="domain" description="HAT C-terminal dimerisation" evidence="7">
    <location>
        <begin position="739"/>
        <end position="811"/>
    </location>
</feature>
<keyword evidence="3" id="KW-0863">Zinc-finger</keyword>
<dbReference type="GO" id="GO:0005634">
    <property type="term" value="C:nucleus"/>
    <property type="evidence" value="ECO:0007669"/>
    <property type="project" value="UniProtKB-SubCell"/>
</dbReference>
<comment type="caution">
    <text evidence="8">The sequence shown here is derived from an EMBL/GenBank/DDBJ whole genome shotgun (WGS) entry which is preliminary data.</text>
</comment>
<proteinExistence type="predicted"/>
<dbReference type="Pfam" id="PF05699">
    <property type="entry name" value="Dimer_Tnp_hAT"/>
    <property type="match status" value="1"/>
</dbReference>
<evidence type="ECO:0000256" key="6">
    <source>
        <dbReference type="SAM" id="MobiDB-lite"/>
    </source>
</evidence>
<dbReference type="InterPro" id="IPR008906">
    <property type="entry name" value="HATC_C_dom"/>
</dbReference>
<dbReference type="EMBL" id="LHPN01000036">
    <property type="protein sequence ID" value="OAL68712.1"/>
    <property type="molecule type" value="Genomic_DNA"/>
</dbReference>
<evidence type="ECO:0000313" key="8">
    <source>
        <dbReference type="EMBL" id="OAL68712.1"/>
    </source>
</evidence>
<dbReference type="PANTHER" id="PTHR46481:SF10">
    <property type="entry name" value="ZINC FINGER BED DOMAIN-CONTAINING PROTEIN 39"/>
    <property type="match status" value="1"/>
</dbReference>
<dbReference type="InterPro" id="IPR052035">
    <property type="entry name" value="ZnF_BED_domain_contain"/>
</dbReference>
<dbReference type="AlphaFoldDB" id="A0A178F886"/>
<name>A0A178F886_TRIVO</name>
<organism evidence="8 9">
    <name type="scientific">Trichophyton violaceum</name>
    <dbReference type="NCBI Taxonomy" id="34388"/>
    <lineage>
        <taxon>Eukaryota</taxon>
        <taxon>Fungi</taxon>
        <taxon>Dikarya</taxon>
        <taxon>Ascomycota</taxon>
        <taxon>Pezizomycotina</taxon>
        <taxon>Eurotiomycetes</taxon>
        <taxon>Eurotiomycetidae</taxon>
        <taxon>Onygenales</taxon>
        <taxon>Arthrodermataceae</taxon>
        <taxon>Trichophyton</taxon>
    </lineage>
</organism>
<dbReference type="GO" id="GO:0046983">
    <property type="term" value="F:protein dimerization activity"/>
    <property type="evidence" value="ECO:0007669"/>
    <property type="project" value="InterPro"/>
</dbReference>
<dbReference type="PANTHER" id="PTHR46481">
    <property type="entry name" value="ZINC FINGER BED DOMAIN-CONTAINING PROTEIN 4"/>
    <property type="match status" value="1"/>
</dbReference>
<dbReference type="InterPro" id="IPR012337">
    <property type="entry name" value="RNaseH-like_sf"/>
</dbReference>
<comment type="subcellular location">
    <subcellularLocation>
        <location evidence="1">Nucleus</location>
    </subcellularLocation>
</comment>
<evidence type="ECO:0000313" key="9">
    <source>
        <dbReference type="Proteomes" id="UP000243519"/>
    </source>
</evidence>